<feature type="disulfide bond" evidence="14">
    <location>
        <begin position="914"/>
        <end position="923"/>
    </location>
</feature>
<dbReference type="PROSITE" id="PS51117">
    <property type="entry name" value="LAMININ_NTER"/>
    <property type="match status" value="1"/>
</dbReference>
<dbReference type="FunFam" id="2.10.25.10:FF:000174">
    <property type="entry name" value="Laminin subunit gamma-1"/>
    <property type="match status" value="1"/>
</dbReference>
<feature type="domain" description="Laminin EGF-like" evidence="17">
    <location>
        <begin position="942"/>
        <end position="989"/>
    </location>
</feature>
<dbReference type="SUPFAM" id="SSF57196">
    <property type="entry name" value="EGF/Laminin"/>
    <property type="match status" value="10"/>
</dbReference>
<evidence type="ECO:0000256" key="4">
    <source>
        <dbReference type="ARBA" id="ARBA00022530"/>
    </source>
</evidence>
<keyword evidence="5 16" id="KW-0732">Signal</keyword>
<evidence type="ECO:0008006" key="22">
    <source>
        <dbReference type="Google" id="ProtNLM"/>
    </source>
</evidence>
<feature type="disulfide bond" evidence="14">
    <location>
        <begin position="942"/>
        <end position="954"/>
    </location>
</feature>
<dbReference type="PROSITE" id="PS01248">
    <property type="entry name" value="EGF_LAM_1"/>
    <property type="match status" value="4"/>
</dbReference>
<dbReference type="Pfam" id="PF00052">
    <property type="entry name" value="Laminin_B"/>
    <property type="match status" value="1"/>
</dbReference>
<comment type="subunit">
    <text evidence="13">Laminin is a complex glycoprotein, consisting of three different polypeptide chains (alpha, beta, gamma), which are bound to each other by disulfide bonds into a cross-shaped molecule comprising one long and three short arms with globules at each end.</text>
</comment>
<evidence type="ECO:0000256" key="13">
    <source>
        <dbReference type="ARBA" id="ARBA00065619"/>
    </source>
</evidence>
<feature type="disulfide bond" evidence="14">
    <location>
        <begin position="944"/>
        <end position="961"/>
    </location>
</feature>
<dbReference type="CDD" id="cd00055">
    <property type="entry name" value="EGF_Lam"/>
    <property type="match status" value="9"/>
</dbReference>
<feature type="domain" description="Laminin IV type A" evidence="18">
    <location>
        <begin position="523"/>
        <end position="693"/>
    </location>
</feature>
<dbReference type="FunFam" id="2.10.25.10:FF:000758">
    <property type="entry name" value="Laminin subunit gamma 1"/>
    <property type="match status" value="1"/>
</dbReference>
<dbReference type="FunFam" id="2.10.25.10:FF:000209">
    <property type="entry name" value="Laminin subunit alpha 5"/>
    <property type="match status" value="1"/>
</dbReference>
<dbReference type="InterPro" id="IPR056863">
    <property type="entry name" value="LMN_ATRN_NET-like_EGF"/>
</dbReference>
<dbReference type="PANTHER" id="PTHR10574:SF435">
    <property type="entry name" value="LAMININ SUBUNIT GAMMA-1"/>
    <property type="match status" value="1"/>
</dbReference>
<dbReference type="FunFam" id="2.10.25.10:FF:000090">
    <property type="entry name" value="laminin subunit alpha"/>
    <property type="match status" value="1"/>
</dbReference>
<evidence type="ECO:0000256" key="15">
    <source>
        <dbReference type="SAM" id="Coils"/>
    </source>
</evidence>
<evidence type="ECO:0000256" key="5">
    <source>
        <dbReference type="ARBA" id="ARBA00022729"/>
    </source>
</evidence>
<feature type="disulfide bond" evidence="14">
    <location>
        <begin position="990"/>
        <end position="1002"/>
    </location>
</feature>
<feature type="coiled-coil region" evidence="15">
    <location>
        <begin position="1196"/>
        <end position="1237"/>
    </location>
</feature>
<gene>
    <name evidence="20" type="ORF">LSH36_826g02038</name>
</gene>
<comment type="caution">
    <text evidence="14">Lacks conserved residue(s) required for the propagation of feature annotation.</text>
</comment>
<organism evidence="20 21">
    <name type="scientific">Paralvinella palmiformis</name>
    <dbReference type="NCBI Taxonomy" id="53620"/>
    <lineage>
        <taxon>Eukaryota</taxon>
        <taxon>Metazoa</taxon>
        <taxon>Spiralia</taxon>
        <taxon>Lophotrochozoa</taxon>
        <taxon>Annelida</taxon>
        <taxon>Polychaeta</taxon>
        <taxon>Sedentaria</taxon>
        <taxon>Canalipalpata</taxon>
        <taxon>Terebellida</taxon>
        <taxon>Terebelliformia</taxon>
        <taxon>Alvinellidae</taxon>
        <taxon>Paralvinella</taxon>
    </lineage>
</organism>
<evidence type="ECO:0000259" key="17">
    <source>
        <dbReference type="PROSITE" id="PS50027"/>
    </source>
</evidence>
<dbReference type="FunFam" id="2.60.120.260:FF:000018">
    <property type="entry name" value="Laminin subunit gamma 1"/>
    <property type="match status" value="1"/>
</dbReference>
<dbReference type="InterPro" id="IPR002049">
    <property type="entry name" value="LE_dom"/>
</dbReference>
<keyword evidence="3" id="KW-0964">Secreted</keyword>
<dbReference type="Pfam" id="PF00053">
    <property type="entry name" value="EGF_laminin"/>
    <property type="match status" value="10"/>
</dbReference>
<keyword evidence="9 15" id="KW-0175">Coiled coil</keyword>
<feature type="domain" description="Laminin EGF-like" evidence="17">
    <location>
        <begin position="341"/>
        <end position="396"/>
    </location>
</feature>
<dbReference type="Gene3D" id="2.10.25.10">
    <property type="entry name" value="Laminin"/>
    <property type="match status" value="10"/>
</dbReference>
<feature type="domain" description="Laminin N-terminal" evidence="19">
    <location>
        <begin position="40"/>
        <end position="280"/>
    </location>
</feature>
<feature type="disulfide bond" evidence="14">
    <location>
        <begin position="963"/>
        <end position="972"/>
    </location>
</feature>
<dbReference type="InterPro" id="IPR000034">
    <property type="entry name" value="Laminin_IV"/>
</dbReference>
<dbReference type="GO" id="GO:0005604">
    <property type="term" value="C:basement membrane"/>
    <property type="evidence" value="ECO:0007669"/>
    <property type="project" value="UniProtKB-SubCell"/>
</dbReference>
<feature type="signal peptide" evidence="16">
    <location>
        <begin position="1"/>
        <end position="27"/>
    </location>
</feature>
<feature type="disulfide bond" evidence="14">
    <location>
        <begin position="397"/>
        <end position="409"/>
    </location>
</feature>
<evidence type="ECO:0000256" key="1">
    <source>
        <dbReference type="ARBA" id="ARBA00002418"/>
    </source>
</evidence>
<evidence type="ECO:0000256" key="16">
    <source>
        <dbReference type="SAM" id="SignalP"/>
    </source>
</evidence>
<dbReference type="FunFam" id="2.10.25.10:FF:000166">
    <property type="entry name" value="laminin subunit gamma-1"/>
    <property type="match status" value="1"/>
</dbReference>
<feature type="disulfide bond" evidence="14">
    <location>
        <begin position="746"/>
        <end position="755"/>
    </location>
</feature>
<dbReference type="GO" id="GO:0009887">
    <property type="term" value="P:animal organ morphogenesis"/>
    <property type="evidence" value="ECO:0007669"/>
    <property type="project" value="TreeGrafter"/>
</dbReference>
<feature type="coiled-coil region" evidence="15">
    <location>
        <begin position="1368"/>
        <end position="1563"/>
    </location>
</feature>
<keyword evidence="4" id="KW-0272">Extracellular matrix</keyword>
<evidence type="ECO:0000259" key="19">
    <source>
        <dbReference type="PROSITE" id="PS51117"/>
    </source>
</evidence>
<dbReference type="FunFam" id="2.10.25.10:FF:000105">
    <property type="entry name" value="laminin subunit gamma-1"/>
    <property type="match status" value="1"/>
</dbReference>
<evidence type="ECO:0000313" key="21">
    <source>
        <dbReference type="Proteomes" id="UP001208570"/>
    </source>
</evidence>
<feature type="disulfide bond" evidence="14">
    <location>
        <begin position="855"/>
        <end position="864"/>
    </location>
</feature>
<keyword evidence="6" id="KW-0677">Repeat</keyword>
<feature type="disulfide bond" evidence="14">
    <location>
        <begin position="306"/>
        <end position="315"/>
    </location>
</feature>
<feature type="domain" description="Laminin EGF-like" evidence="17">
    <location>
        <begin position="397"/>
        <end position="443"/>
    </location>
</feature>
<evidence type="ECO:0000256" key="8">
    <source>
        <dbReference type="ARBA" id="ARBA00022889"/>
    </source>
</evidence>
<feature type="domain" description="Laminin EGF-like" evidence="17">
    <location>
        <begin position="990"/>
        <end position="1036"/>
    </location>
</feature>
<evidence type="ECO:0000256" key="14">
    <source>
        <dbReference type="PROSITE-ProRule" id="PRU00460"/>
    </source>
</evidence>
<keyword evidence="11" id="KW-0325">Glycoprotein</keyword>
<feature type="disulfide bond" evidence="14">
    <location>
        <begin position="417"/>
        <end position="426"/>
    </location>
</feature>
<evidence type="ECO:0000256" key="2">
    <source>
        <dbReference type="ARBA" id="ARBA00004302"/>
    </source>
</evidence>
<dbReference type="SMART" id="SM00180">
    <property type="entry name" value="EGF_Lam"/>
    <property type="match status" value="11"/>
</dbReference>
<dbReference type="GO" id="GO:0009888">
    <property type="term" value="P:tissue development"/>
    <property type="evidence" value="ECO:0007669"/>
    <property type="project" value="TreeGrafter"/>
</dbReference>
<evidence type="ECO:0000256" key="9">
    <source>
        <dbReference type="ARBA" id="ARBA00023054"/>
    </source>
</evidence>
<dbReference type="PANTHER" id="PTHR10574">
    <property type="entry name" value="NETRIN/LAMININ-RELATED"/>
    <property type="match status" value="1"/>
</dbReference>
<comment type="subcellular location">
    <subcellularLocation>
        <location evidence="2">Secreted</location>
        <location evidence="2">Extracellular space</location>
        <location evidence="2">Extracellular matrix</location>
        <location evidence="2">Basement membrane</location>
    </subcellularLocation>
</comment>
<evidence type="ECO:0000256" key="3">
    <source>
        <dbReference type="ARBA" id="ARBA00022525"/>
    </source>
</evidence>
<comment type="caution">
    <text evidence="20">The sequence shown here is derived from an EMBL/GenBank/DDBJ whole genome shotgun (WGS) entry which is preliminary data.</text>
</comment>
<evidence type="ECO:0000256" key="10">
    <source>
        <dbReference type="ARBA" id="ARBA00023157"/>
    </source>
</evidence>
<evidence type="ECO:0000256" key="7">
    <source>
        <dbReference type="ARBA" id="ARBA00022869"/>
    </source>
</evidence>
<comment type="function">
    <text evidence="1">Binding to cells via a high affinity receptor, laminin is thought to mediate the attachment, migration and organization of cells into tissues during embryonic development by interacting with other extracellular matrix components.</text>
</comment>
<keyword evidence="8" id="KW-0130">Cell adhesion</keyword>
<evidence type="ECO:0000259" key="18">
    <source>
        <dbReference type="PROSITE" id="PS51115"/>
    </source>
</evidence>
<feature type="domain" description="Laminin EGF-like" evidence="17">
    <location>
        <begin position="728"/>
        <end position="776"/>
    </location>
</feature>
<feature type="domain" description="Laminin EGF-like" evidence="17">
    <location>
        <begin position="831"/>
        <end position="885"/>
    </location>
</feature>
<keyword evidence="7" id="KW-0084">Basement membrane</keyword>
<evidence type="ECO:0000256" key="11">
    <source>
        <dbReference type="ARBA" id="ARBA00023180"/>
    </source>
</evidence>
<dbReference type="PRINTS" id="PR00011">
    <property type="entry name" value="EGFLAMININ"/>
</dbReference>
<dbReference type="SMART" id="SM00136">
    <property type="entry name" value="LamNT"/>
    <property type="match status" value="1"/>
</dbReference>
<feature type="domain" description="Laminin EGF-like" evidence="17">
    <location>
        <begin position="777"/>
        <end position="830"/>
    </location>
</feature>
<feature type="disulfide bond" evidence="14">
    <location>
        <begin position="369"/>
        <end position="378"/>
    </location>
</feature>
<dbReference type="Pfam" id="PF24973">
    <property type="entry name" value="EGF_LMN_ATRN"/>
    <property type="match status" value="1"/>
</dbReference>
<sequence>MSRIVELSWTMAIVCSVLALLPGPTSAVRNRIACYDGAGRARRCLPPFVNAAFDKSVDATDTCGQRGQEEYCVQTSIITGSRKSCDVCNARNSSAAHPARYLTDFHNVNNLTWWQSSTMLANIQYPNSVNLTLHLGKSFEITYVRLKFHSSRPESFAIYKRTVENGPWIPYQFYSASCEQTYRLQRNEIIQRNNEKKAVCVDAFSDISPLTGGNVPFSTLEGRPSAYDFDNSPDLQDWVTATDIKIVLNRLNTYGDEVFGDPNVLRSYFYAISDLAIGGRCKCNGHASDCHTNYGLDGKARLECVCEHNTMGADCEQCQTFYNDQPWKRATAQDAFECQPCNCNGLSERCFFDEQLYRQTGHGGHCLECRNNTAGPNCETCKENYYRLNNKERCEPCSCDPVGSVRTQCDVYGHCTCKPGVTGDRCDRCMQNHYDFGNWGCRECGCVEAGSRDSQPTCESSTGQCSCKESVEGLNCDRCKPGYFGLNREDPLGCTACFCYGHSSICSSAHGFTLKEIHTEFSSGAQHWTGTNRKGDDQIPVQYHGVTQNIGISAPTVDPVFFVAPHRFLGDQRFSYNQYLSFDLRLGEEGARPTSMDVMMEGSGLRVSLPIYAQGNPMPRVYEQTYKFRLNEHDSYGWKPTLASHDFISLLGNLTALKIRGTYVPQGVGYLDNVRLDSARQGGSGEPVHTVEYCQCPDGYVGQFCESCAPGFHRDVTTDGSFTKCVPCNCNGHSEDCDVNTGRCICQHNTVGENCERCAPGYYGYALAGTPNDCKRCPCPNRGECVELLTGDVACINCEEGYTGNRCEYCADGYYGDPQRLTGALAPCQKCDCNENVDYNAVGNCDRTTGECKKCIYNTAGFYCERCLPGYYGDALAEPKGQCKACNCYPPGTNDRARHEGSLTCDERSGQCPCKRQVIGKMCDTCEDGFWNIDSGRGCEACLCNPTGSHKRNCDLSTGQCQCKPGVTGRKCDQCLPDHWGFSRDGCKPCNCNMEGAVSTQCDLRTGQCICRPSIEGEKCDRCVENKYNITAGCIDCPPCYSLVQDQVHILRSKINELREIIHNIGDNPQKVDDADFRRKLRAVNDSVNDLWRDAMHAGDEGIPIVQWLEHCKSPGPGFRSGGGDSSLGQQMEALQQAISDIMTECGQITIDITYATSSSDSSKVDITYAEEAIDEAEKALLAAETYLRTEGRKALHDAIEELRDLDEKSQQLTKIAREAREEAEKQEKEASMIDETANKALNTSKEALQLINEVLRKPDDIADQIEDLRREVLDTEVEYQATKAEAERAEKLATEVRGESLSIYSDVKLLTIPDIDTEKLYDQASEIKSDVGTDIKDCPGQVTATVGQVNFFMSCPTGQADMIKNDALQLMEQHTSLMEDVEKAKTEAYKRLDQGYQQQAITDEQLADADRAKAIAEEAIAKAEETLQHANNTYYTLLDFNQNVQDNERKAKEAHRKIPEINDRIREAEENTRDANFNLEDAVKDAEAAKEIAIQAQNTAEKASDMAAEVRADAEGLKDQAESLNYEAEDLTDRAAQARRRLEQYENQADHDSTRVDEALRKAHEATKSARESSDKVDDALKKVNDILVILERITMIDENRLDELERNLAEARRELEEARFNERYANLEYALIQQERWIGTDGTFFIELQLLKDDVENVRIINETIPRTCFKTIEIEPTS</sequence>
<dbReference type="InterPro" id="IPR008211">
    <property type="entry name" value="Laminin_N"/>
</dbReference>
<dbReference type="Pfam" id="PF00055">
    <property type="entry name" value="Laminin_N"/>
    <property type="match status" value="1"/>
</dbReference>
<dbReference type="InterPro" id="IPR050440">
    <property type="entry name" value="Laminin/Netrin_ECM"/>
</dbReference>
<dbReference type="SMART" id="SM00281">
    <property type="entry name" value="LamB"/>
    <property type="match status" value="1"/>
</dbReference>
<feature type="coiled-coil region" evidence="15">
    <location>
        <begin position="1266"/>
        <end position="1300"/>
    </location>
</feature>
<feature type="disulfide bond" evidence="14">
    <location>
        <begin position="992"/>
        <end position="1009"/>
    </location>
</feature>
<evidence type="ECO:0000256" key="6">
    <source>
        <dbReference type="ARBA" id="ARBA00022737"/>
    </source>
</evidence>
<evidence type="ECO:0000256" key="12">
    <source>
        <dbReference type="ARBA" id="ARBA00023292"/>
    </source>
</evidence>
<reference evidence="20" key="1">
    <citation type="journal article" date="2023" name="Mol. Biol. Evol.">
        <title>Third-Generation Sequencing Reveals the Adaptive Role of the Epigenome in Three Deep-Sea Polychaetes.</title>
        <authorList>
            <person name="Perez M."/>
            <person name="Aroh O."/>
            <person name="Sun Y."/>
            <person name="Lan Y."/>
            <person name="Juniper S.K."/>
            <person name="Young C.R."/>
            <person name="Angers B."/>
            <person name="Qian P.Y."/>
        </authorList>
    </citation>
    <scope>NUCLEOTIDE SEQUENCE</scope>
    <source>
        <strain evidence="20">P08H-3</strain>
    </source>
</reference>
<dbReference type="FunFam" id="2.10.25.10:FF:000067">
    <property type="entry name" value="Laminin subunit gamma 1"/>
    <property type="match status" value="1"/>
</dbReference>
<dbReference type="GO" id="GO:0007155">
    <property type="term" value="P:cell adhesion"/>
    <property type="evidence" value="ECO:0007669"/>
    <property type="project" value="UniProtKB-KW"/>
</dbReference>
<feature type="disulfide bond" evidence="14">
    <location>
        <begin position="467"/>
        <end position="476"/>
    </location>
</feature>
<dbReference type="EMBL" id="JAODUP010000826">
    <property type="protein sequence ID" value="KAK2143616.1"/>
    <property type="molecule type" value="Genomic_DNA"/>
</dbReference>
<dbReference type="FunFam" id="2.10.25.10:FF:000074">
    <property type="entry name" value="Laminin subunit alpha"/>
    <property type="match status" value="1"/>
</dbReference>
<dbReference type="SMART" id="SM00181">
    <property type="entry name" value="EGF"/>
    <property type="match status" value="4"/>
</dbReference>
<dbReference type="Gene3D" id="2.60.120.260">
    <property type="entry name" value="Galactose-binding domain-like"/>
    <property type="match status" value="1"/>
</dbReference>
<accession>A0AAD9IZS6</accession>
<feature type="domain" description="Laminin EGF-like" evidence="17">
    <location>
        <begin position="886"/>
        <end position="941"/>
    </location>
</feature>
<dbReference type="PROSITE" id="PS50027">
    <property type="entry name" value="EGF_LAM_2"/>
    <property type="match status" value="10"/>
</dbReference>
<keyword evidence="12 14" id="KW-0424">Laminin EGF-like domain</keyword>
<proteinExistence type="predicted"/>
<feature type="chain" id="PRO_5042109179" description="Laminin subunit gamma-1" evidence="16">
    <location>
        <begin position="28"/>
        <end position="1681"/>
    </location>
</feature>
<evidence type="ECO:0000313" key="20">
    <source>
        <dbReference type="EMBL" id="KAK2143616.1"/>
    </source>
</evidence>
<protein>
    <recommendedName>
        <fullName evidence="22">Laminin subunit gamma-1</fullName>
    </recommendedName>
</protein>
<feature type="coiled-coil region" evidence="15">
    <location>
        <begin position="1596"/>
        <end position="1623"/>
    </location>
</feature>
<feature type="disulfide bond" evidence="14">
    <location>
        <begin position="1011"/>
        <end position="1020"/>
    </location>
</feature>
<feature type="disulfide bond" evidence="14">
    <location>
        <begin position="798"/>
        <end position="807"/>
    </location>
</feature>
<keyword evidence="10 14" id="KW-1015">Disulfide bond</keyword>
<dbReference type="InterPro" id="IPR000742">
    <property type="entry name" value="EGF"/>
</dbReference>
<feature type="domain" description="Laminin EGF-like" evidence="17">
    <location>
        <begin position="444"/>
        <end position="496"/>
    </location>
</feature>
<dbReference type="Proteomes" id="UP001208570">
    <property type="component" value="Unassembled WGS sequence"/>
</dbReference>
<name>A0AAD9IZS6_9ANNE</name>
<keyword evidence="21" id="KW-1185">Reference proteome</keyword>
<feature type="domain" description="Laminin EGF-like" evidence="17">
    <location>
        <begin position="281"/>
        <end position="340"/>
    </location>
</feature>
<dbReference type="PROSITE" id="PS51115">
    <property type="entry name" value="LAMININ_IVA"/>
    <property type="match status" value="1"/>
</dbReference>